<gene>
    <name evidence="1" type="primary">cnrB_2</name>
    <name evidence="1" type="ORF">FVB9532_03040</name>
</gene>
<organism evidence="1 2">
    <name type="scientific">Mesonia oceanica</name>
    <dbReference type="NCBI Taxonomy" id="2687242"/>
    <lineage>
        <taxon>Bacteria</taxon>
        <taxon>Pseudomonadati</taxon>
        <taxon>Bacteroidota</taxon>
        <taxon>Flavobacteriia</taxon>
        <taxon>Flavobacteriales</taxon>
        <taxon>Flavobacteriaceae</taxon>
        <taxon>Mesonia</taxon>
    </lineage>
</organism>
<evidence type="ECO:0000313" key="2">
    <source>
        <dbReference type="Proteomes" id="UP000356253"/>
    </source>
</evidence>
<name>A0AC61YBC5_9FLAO</name>
<reference evidence="1" key="1">
    <citation type="submission" date="2019-09" db="EMBL/GenBank/DDBJ databases">
        <authorList>
            <person name="Rodrigo-Torres L."/>
            <person name="Arahal R. D."/>
            <person name="Lucena T."/>
        </authorList>
    </citation>
    <scope>NUCLEOTIDE SEQUENCE</scope>
    <source>
        <strain evidence="1">ISS653</strain>
    </source>
</reference>
<proteinExistence type="predicted"/>
<protein>
    <submittedName>
        <fullName evidence="1">Nickel and cobalt resistance protein CnrB</fullName>
    </submittedName>
</protein>
<sequence>MNNINSSFTNHHPSCKVFSDLVGIFFNHIKTYKVIKTLQEITFNTTIMKTLFYIFFSLFLISCGNNSAEEKENSTTPKKEEHHEEEEEGIHFSFEQAKALGLKVDTLSHRNMSGFVEANGTLEVPPQNEATVTTIVGANVVKIEVIEGDEVQQGQIVAYLSHPNIIQLQTDYLEAFHNQKYLEKEYQRQKKLYEGGVGSGMNFQKAEADYQAKKGLVSGLKSKLKLLNINLNNLEKGNIQESVALRSPIEGAVQKVEVKTGQYVQPQTDLFEIINTHHVHADLMVYEKDVHKIAKGQKIKFTVQSLPETELTASIYSISKTFEESPKAVHVHAEIENKKGNLIPGMYIQGKILTEKSTTTAIPESAIVKNGDRFYIYKAEKNENEWNFSPLEVKTGKTDGSWTAIQLLEKQPQATLFALNNAYYLQAEGEKGEGGGHHH</sequence>
<comment type="caution">
    <text evidence="1">The sequence shown here is derived from an EMBL/GenBank/DDBJ whole genome shotgun (WGS) entry which is preliminary data.</text>
</comment>
<dbReference type="EMBL" id="CABVMM010000012">
    <property type="protein sequence ID" value="VVV01746.1"/>
    <property type="molecule type" value="Genomic_DNA"/>
</dbReference>
<accession>A0AC61YBC5</accession>
<dbReference type="Proteomes" id="UP000356253">
    <property type="component" value="Unassembled WGS sequence"/>
</dbReference>
<keyword evidence="2" id="KW-1185">Reference proteome</keyword>
<evidence type="ECO:0000313" key="1">
    <source>
        <dbReference type="EMBL" id="VVV01746.1"/>
    </source>
</evidence>